<organism evidence="8 9">
    <name type="scientific">Fervidibacillus halotolerans</name>
    <dbReference type="NCBI Taxonomy" id="2980027"/>
    <lineage>
        <taxon>Bacteria</taxon>
        <taxon>Bacillati</taxon>
        <taxon>Bacillota</taxon>
        <taxon>Bacilli</taxon>
        <taxon>Bacillales</taxon>
        <taxon>Bacillaceae</taxon>
        <taxon>Fervidibacillus</taxon>
    </lineage>
</organism>
<dbReference type="InterPro" id="IPR014284">
    <property type="entry name" value="RNA_pol_sigma-70_dom"/>
</dbReference>
<feature type="domain" description="RNA polymerase sigma-70" evidence="6">
    <location>
        <begin position="60"/>
        <end position="73"/>
    </location>
</feature>
<dbReference type="SUPFAM" id="SSF88946">
    <property type="entry name" value="Sigma2 domain of RNA polymerase sigma factors"/>
    <property type="match status" value="1"/>
</dbReference>
<dbReference type="Proteomes" id="UP001164726">
    <property type="component" value="Chromosome"/>
</dbReference>
<proteinExistence type="inferred from homology"/>
<dbReference type="PROSITE" id="PS00716">
    <property type="entry name" value="SIGMA70_2"/>
    <property type="match status" value="1"/>
</dbReference>
<keyword evidence="4 5" id="KW-0804">Transcription</keyword>
<evidence type="ECO:0000256" key="4">
    <source>
        <dbReference type="ARBA" id="ARBA00023163"/>
    </source>
</evidence>
<dbReference type="NCBIfam" id="NF005413">
    <property type="entry name" value="PRK06986.1"/>
    <property type="match status" value="1"/>
</dbReference>
<sequence length="255" mass="29932">MAFDQNEGNKSMDDQRLFKNWLEKRDEYSANLLVKKYVPLVNIIVDKIQRTLPKSVSKDELFSLGLFGLYEALEKYDPERQLKFETYASFRIRGSILDGLRKEDWLPRKTREKTKKIEHIVASLEQKFLRNVTVQEVAKEAGLSEKEVSELLEDSYFANVLSIDDHNQDHEEEMPSYVIRDEQMKTPEEELIYSENVQELANAITKLSKKEQYVLSLLYQEELTFTEIGQILNLSTSRISQIHRKAISKLKHLLR</sequence>
<dbReference type="InterPro" id="IPR013325">
    <property type="entry name" value="RNA_pol_sigma_r2"/>
</dbReference>
<dbReference type="NCBIfam" id="TIGR02479">
    <property type="entry name" value="FliA_WhiG"/>
    <property type="match status" value="1"/>
</dbReference>
<dbReference type="InterPro" id="IPR000943">
    <property type="entry name" value="RNA_pol_sigma70"/>
</dbReference>
<comment type="function">
    <text evidence="5">Sigma factors are initiation factors that promote the attachment of RNA polymerase to specific initiation sites and are then released.</text>
</comment>
<keyword evidence="2 5" id="KW-0731">Sigma factor</keyword>
<dbReference type="InterPro" id="IPR007630">
    <property type="entry name" value="RNA_pol_sigma70_r4"/>
</dbReference>
<dbReference type="InterPro" id="IPR007627">
    <property type="entry name" value="RNA_pol_sigma70_r2"/>
</dbReference>
<protein>
    <recommendedName>
        <fullName evidence="5">RNA polymerase sigma factor</fullName>
    </recommendedName>
</protein>
<evidence type="ECO:0000256" key="1">
    <source>
        <dbReference type="ARBA" id="ARBA00023015"/>
    </source>
</evidence>
<keyword evidence="9" id="KW-1185">Reference proteome</keyword>
<evidence type="ECO:0000256" key="3">
    <source>
        <dbReference type="ARBA" id="ARBA00023125"/>
    </source>
</evidence>
<dbReference type="PANTHER" id="PTHR30385:SF7">
    <property type="entry name" value="RNA POLYMERASE SIGMA FACTOR FLIA"/>
    <property type="match status" value="1"/>
</dbReference>
<dbReference type="SUPFAM" id="SSF88659">
    <property type="entry name" value="Sigma3 and sigma4 domains of RNA polymerase sigma factors"/>
    <property type="match status" value="2"/>
</dbReference>
<dbReference type="GO" id="GO:0006352">
    <property type="term" value="P:DNA-templated transcription initiation"/>
    <property type="evidence" value="ECO:0007669"/>
    <property type="project" value="InterPro"/>
</dbReference>
<dbReference type="GO" id="GO:0003899">
    <property type="term" value="F:DNA-directed RNA polymerase activity"/>
    <property type="evidence" value="ECO:0007669"/>
    <property type="project" value="InterPro"/>
</dbReference>
<dbReference type="InterPro" id="IPR012845">
    <property type="entry name" value="RNA_pol_sigma_FliA_WhiG"/>
</dbReference>
<dbReference type="InterPro" id="IPR013324">
    <property type="entry name" value="RNA_pol_sigma_r3/r4-like"/>
</dbReference>
<dbReference type="PROSITE" id="PS00715">
    <property type="entry name" value="SIGMA70_1"/>
    <property type="match status" value="1"/>
</dbReference>
<dbReference type="Gene3D" id="1.20.140.160">
    <property type="match status" value="1"/>
</dbReference>
<dbReference type="GO" id="GO:0003677">
    <property type="term" value="F:DNA binding"/>
    <property type="evidence" value="ECO:0007669"/>
    <property type="project" value="UniProtKB-KW"/>
</dbReference>
<evidence type="ECO:0000313" key="9">
    <source>
        <dbReference type="Proteomes" id="UP001164726"/>
    </source>
</evidence>
<keyword evidence="1 5" id="KW-0805">Transcription regulation</keyword>
<dbReference type="PRINTS" id="PR00046">
    <property type="entry name" value="SIGMA70FCT"/>
</dbReference>
<dbReference type="Gene3D" id="1.10.1740.10">
    <property type="match status" value="1"/>
</dbReference>
<evidence type="ECO:0000259" key="6">
    <source>
        <dbReference type="PROSITE" id="PS00715"/>
    </source>
</evidence>
<dbReference type="InterPro" id="IPR007624">
    <property type="entry name" value="RNA_pol_sigma70_r3"/>
</dbReference>
<dbReference type="Pfam" id="PF04542">
    <property type="entry name" value="Sigma70_r2"/>
    <property type="match status" value="1"/>
</dbReference>
<gene>
    <name evidence="8" type="ORF">OE105_05610</name>
</gene>
<dbReference type="NCBIfam" id="NF005809">
    <property type="entry name" value="PRK07670.1"/>
    <property type="match status" value="1"/>
</dbReference>
<evidence type="ECO:0000256" key="2">
    <source>
        <dbReference type="ARBA" id="ARBA00023082"/>
    </source>
</evidence>
<dbReference type="KEGG" id="fhl:OE105_05610"/>
<dbReference type="GO" id="GO:0016987">
    <property type="term" value="F:sigma factor activity"/>
    <property type="evidence" value="ECO:0007669"/>
    <property type="project" value="UniProtKB-KW"/>
</dbReference>
<accession>A0A9E8M3I4</accession>
<dbReference type="NCBIfam" id="TIGR02937">
    <property type="entry name" value="sigma70-ECF"/>
    <property type="match status" value="1"/>
</dbReference>
<dbReference type="Pfam" id="PF04539">
    <property type="entry name" value="Sigma70_r3"/>
    <property type="match status" value="1"/>
</dbReference>
<dbReference type="PANTHER" id="PTHR30385">
    <property type="entry name" value="SIGMA FACTOR F FLAGELLAR"/>
    <property type="match status" value="1"/>
</dbReference>
<evidence type="ECO:0000313" key="8">
    <source>
        <dbReference type="EMBL" id="WAA13901.1"/>
    </source>
</evidence>
<evidence type="ECO:0000259" key="7">
    <source>
        <dbReference type="PROSITE" id="PS00716"/>
    </source>
</evidence>
<dbReference type="EMBL" id="CP106877">
    <property type="protein sequence ID" value="WAA13901.1"/>
    <property type="molecule type" value="Genomic_DNA"/>
</dbReference>
<dbReference type="PIRSF" id="PIRSF000770">
    <property type="entry name" value="RNA_pol_sigma-SigE/K"/>
    <property type="match status" value="1"/>
</dbReference>
<comment type="similarity">
    <text evidence="5">Belongs to the sigma-70 factor family.</text>
</comment>
<name>A0A9E8M3I4_9BACI</name>
<evidence type="ECO:0000256" key="5">
    <source>
        <dbReference type="RuleBase" id="RU362124"/>
    </source>
</evidence>
<keyword evidence="3 5" id="KW-0238">DNA-binding</keyword>
<dbReference type="CDD" id="cd06171">
    <property type="entry name" value="Sigma70_r4"/>
    <property type="match status" value="1"/>
</dbReference>
<feature type="domain" description="RNA polymerase sigma-70" evidence="7">
    <location>
        <begin position="224"/>
        <end position="250"/>
    </location>
</feature>
<dbReference type="Pfam" id="PF04545">
    <property type="entry name" value="Sigma70_r4"/>
    <property type="match status" value="1"/>
</dbReference>
<dbReference type="AlphaFoldDB" id="A0A9E8M3I4"/>
<reference evidence="8" key="1">
    <citation type="submission" date="2022-09" db="EMBL/GenBank/DDBJ databases">
        <title>Complete Genomes of Fervidibacillus albus and Fervidibacillus halotolerans isolated from tidal flat sediments.</title>
        <authorList>
            <person name="Kwon K.K."/>
            <person name="Yang S.-H."/>
            <person name="Park M.J."/>
            <person name="Oh H.-M."/>
        </authorList>
    </citation>
    <scope>NUCLEOTIDE SEQUENCE</scope>
    <source>
        <strain evidence="8">MEBiC13594</strain>
    </source>
</reference>